<dbReference type="InterPro" id="IPR032675">
    <property type="entry name" value="LRR_dom_sf"/>
</dbReference>
<dbReference type="RefSeq" id="WP_163496111.1">
    <property type="nucleotide sequence ID" value="NZ_CP048711.1"/>
</dbReference>
<dbReference type="EMBL" id="CP048711">
    <property type="protein sequence ID" value="QIB66677.1"/>
    <property type="molecule type" value="Genomic_DNA"/>
</dbReference>
<name>A0A6C0U6V8_9GAMM</name>
<dbReference type="PROSITE" id="PS51450">
    <property type="entry name" value="LRR"/>
    <property type="match status" value="2"/>
</dbReference>
<sequence length="161" mass="17760">MRLVVGPVLLLLCACAQYDVAINERVVYTPRPLLTDFEVSDAGLQACLERAIDQDKISNAGQLQTLACNDAGIRELTGLARFSGLTRLELSGNQITDLQELSALLDLRTLMLEGNRIKNPAPLYGLTELTVLDLRGNPGLLCPARRHMPQLRRLDLPSHCR</sequence>
<dbReference type="InterPro" id="IPR001611">
    <property type="entry name" value="Leu-rich_rpt"/>
</dbReference>
<gene>
    <name evidence="3" type="ORF">G3T16_16020</name>
</gene>
<dbReference type="PANTHER" id="PTHR18849:SF0">
    <property type="entry name" value="CILIA- AND FLAGELLA-ASSOCIATED PROTEIN 410-RELATED"/>
    <property type="match status" value="1"/>
</dbReference>
<protein>
    <recommendedName>
        <fullName evidence="5">Leucine-rich repeat domain-containing protein</fullName>
    </recommendedName>
</protein>
<evidence type="ECO:0000256" key="1">
    <source>
        <dbReference type="ARBA" id="ARBA00022614"/>
    </source>
</evidence>
<evidence type="ECO:0000256" key="2">
    <source>
        <dbReference type="ARBA" id="ARBA00022737"/>
    </source>
</evidence>
<dbReference type="SUPFAM" id="SSF52058">
    <property type="entry name" value="L domain-like"/>
    <property type="match status" value="1"/>
</dbReference>
<dbReference type="Proteomes" id="UP000477680">
    <property type="component" value="Chromosome"/>
</dbReference>
<dbReference type="AlphaFoldDB" id="A0A6C0U6V8"/>
<organism evidence="3 4">
    <name type="scientific">Kineobactrum salinum</name>
    <dbReference type="NCBI Taxonomy" id="2708301"/>
    <lineage>
        <taxon>Bacteria</taxon>
        <taxon>Pseudomonadati</taxon>
        <taxon>Pseudomonadota</taxon>
        <taxon>Gammaproteobacteria</taxon>
        <taxon>Cellvibrionales</taxon>
        <taxon>Halieaceae</taxon>
        <taxon>Kineobactrum</taxon>
    </lineage>
</organism>
<keyword evidence="4" id="KW-1185">Reference proteome</keyword>
<keyword evidence="1" id="KW-0433">Leucine-rich repeat</keyword>
<proteinExistence type="predicted"/>
<dbReference type="PANTHER" id="PTHR18849">
    <property type="entry name" value="LEUCINE RICH REPEAT PROTEIN"/>
    <property type="match status" value="1"/>
</dbReference>
<accession>A0A6C0U6V8</accession>
<dbReference type="Gene3D" id="3.80.10.10">
    <property type="entry name" value="Ribonuclease Inhibitor"/>
    <property type="match status" value="1"/>
</dbReference>
<dbReference type="KEGG" id="kim:G3T16_16020"/>
<dbReference type="PROSITE" id="PS51257">
    <property type="entry name" value="PROKAR_LIPOPROTEIN"/>
    <property type="match status" value="1"/>
</dbReference>
<evidence type="ECO:0000313" key="3">
    <source>
        <dbReference type="EMBL" id="QIB66677.1"/>
    </source>
</evidence>
<evidence type="ECO:0008006" key="5">
    <source>
        <dbReference type="Google" id="ProtNLM"/>
    </source>
</evidence>
<evidence type="ECO:0000313" key="4">
    <source>
        <dbReference type="Proteomes" id="UP000477680"/>
    </source>
</evidence>
<keyword evidence="2" id="KW-0677">Repeat</keyword>
<reference evidence="3 4" key="1">
    <citation type="submission" date="2020-02" db="EMBL/GenBank/DDBJ databases">
        <title>Genome sequencing for Kineobactrum sp. M2.</title>
        <authorList>
            <person name="Park S.-J."/>
        </authorList>
    </citation>
    <scope>NUCLEOTIDE SEQUENCE [LARGE SCALE GENOMIC DNA]</scope>
    <source>
        <strain evidence="3 4">M2</strain>
    </source>
</reference>